<protein>
    <submittedName>
        <fullName evidence="7">SulP family inorganic anion transporter</fullName>
    </submittedName>
</protein>
<dbReference type="CDD" id="cd07042">
    <property type="entry name" value="STAS_SulP_like_sulfate_transporter"/>
    <property type="match status" value="1"/>
</dbReference>
<feature type="transmembrane region" description="Helical" evidence="5">
    <location>
        <begin position="126"/>
        <end position="147"/>
    </location>
</feature>
<gene>
    <name evidence="7" type="ORF">OM076_07100</name>
</gene>
<dbReference type="InterPro" id="IPR011547">
    <property type="entry name" value="SLC26A/SulP_dom"/>
</dbReference>
<dbReference type="Proteomes" id="UP001149140">
    <property type="component" value="Unassembled WGS sequence"/>
</dbReference>
<evidence type="ECO:0000313" key="8">
    <source>
        <dbReference type="Proteomes" id="UP001149140"/>
    </source>
</evidence>
<dbReference type="Pfam" id="PF01740">
    <property type="entry name" value="STAS"/>
    <property type="match status" value="1"/>
</dbReference>
<keyword evidence="3 5" id="KW-1133">Transmembrane helix</keyword>
<evidence type="ECO:0000256" key="3">
    <source>
        <dbReference type="ARBA" id="ARBA00022989"/>
    </source>
</evidence>
<feature type="transmembrane region" description="Helical" evidence="5">
    <location>
        <begin position="21"/>
        <end position="41"/>
    </location>
</feature>
<evidence type="ECO:0000259" key="6">
    <source>
        <dbReference type="PROSITE" id="PS50801"/>
    </source>
</evidence>
<dbReference type="InterPro" id="IPR036513">
    <property type="entry name" value="STAS_dom_sf"/>
</dbReference>
<name>A0A9X3S0F6_9ACTN</name>
<reference evidence="7" key="1">
    <citation type="submission" date="2022-10" db="EMBL/GenBank/DDBJ databases">
        <title>The WGS of Solirubrobacter ginsenosidimutans DSM 21036.</title>
        <authorList>
            <person name="Jiang Z."/>
        </authorList>
    </citation>
    <scope>NUCLEOTIDE SEQUENCE</scope>
    <source>
        <strain evidence="7">DSM 21036</strain>
    </source>
</reference>
<dbReference type="InterPro" id="IPR001902">
    <property type="entry name" value="SLC26A/SulP_fam"/>
</dbReference>
<dbReference type="EMBL" id="JAPDOD010000004">
    <property type="protein sequence ID" value="MDA0160022.1"/>
    <property type="molecule type" value="Genomic_DNA"/>
</dbReference>
<evidence type="ECO:0000256" key="5">
    <source>
        <dbReference type="SAM" id="Phobius"/>
    </source>
</evidence>
<accession>A0A9X3S0F6</accession>
<dbReference type="AlphaFoldDB" id="A0A9X3S0F6"/>
<evidence type="ECO:0000256" key="4">
    <source>
        <dbReference type="ARBA" id="ARBA00023136"/>
    </source>
</evidence>
<feature type="transmembrane region" description="Helical" evidence="5">
    <location>
        <begin position="374"/>
        <end position="406"/>
    </location>
</feature>
<feature type="transmembrane region" description="Helical" evidence="5">
    <location>
        <begin position="244"/>
        <end position="265"/>
    </location>
</feature>
<dbReference type="InterPro" id="IPR002645">
    <property type="entry name" value="STAS_dom"/>
</dbReference>
<feature type="transmembrane region" description="Helical" evidence="5">
    <location>
        <begin position="319"/>
        <end position="339"/>
    </location>
</feature>
<dbReference type="RefSeq" id="WP_270038791.1">
    <property type="nucleotide sequence ID" value="NZ_JAPDOD010000004.1"/>
</dbReference>
<proteinExistence type="predicted"/>
<feature type="transmembrane region" description="Helical" evidence="5">
    <location>
        <begin position="199"/>
        <end position="224"/>
    </location>
</feature>
<dbReference type="PANTHER" id="PTHR11814">
    <property type="entry name" value="SULFATE TRANSPORTER"/>
    <property type="match status" value="1"/>
</dbReference>
<keyword evidence="2 5" id="KW-0812">Transmembrane</keyword>
<dbReference type="PROSITE" id="PS50801">
    <property type="entry name" value="STAS"/>
    <property type="match status" value="1"/>
</dbReference>
<feature type="transmembrane region" description="Helical" evidence="5">
    <location>
        <begin position="70"/>
        <end position="90"/>
    </location>
</feature>
<dbReference type="SUPFAM" id="SSF52091">
    <property type="entry name" value="SpoIIaa-like"/>
    <property type="match status" value="1"/>
</dbReference>
<keyword evidence="4 5" id="KW-0472">Membrane</keyword>
<sequence length="509" mass="52368">MRRVLPAWLAGYQRAWLRPDVVAGLVVWSVVVPQCVAYAQIAGLPPQAGLMAAPGALIAYAFLGTSRSLVVSATTATSALSAAVVGPLAGGDVAKFAVLSAALALLTGVVLLVGGFLRLGVISDFVSVPVMTGFLFGLGLTIIVGQFPKAMGLKDGTGNFFPRLWDVVSSIGDAHALTVLVGACSVLALVALARTPVPATLGVLVISIAVSAVFDLSAHGVDVIGKIPSALPDPAWPSITGDEFTTLLPAAFGVLILSTEAVGVARSLATIHGYRVDPNRDLSAMGASNVLAGLSSGFVQSGGASQTAAADRAGGQSQLATLITAALVLLTGAFLAPVFKDLPQATLAAIVIVAVTSFLRVGELRRFARVRRSAIVLALLALLGVLTLGVLSGLIVTAAISLVVVIQHISRPPVVVLEQDPLVLRVEGGLFYANAVSVKDHVLALAPPGTTITLNLSSSYDLDVESLDMLGELAAVVDLRLTRVRPRAAEMLARAGLADRVVHERQLLR</sequence>
<dbReference type="GO" id="GO:0016020">
    <property type="term" value="C:membrane"/>
    <property type="evidence" value="ECO:0007669"/>
    <property type="project" value="UniProtKB-SubCell"/>
</dbReference>
<dbReference type="GO" id="GO:0055085">
    <property type="term" value="P:transmembrane transport"/>
    <property type="evidence" value="ECO:0007669"/>
    <property type="project" value="InterPro"/>
</dbReference>
<comment type="subcellular location">
    <subcellularLocation>
        <location evidence="1">Membrane</location>
        <topology evidence="1">Multi-pass membrane protein</topology>
    </subcellularLocation>
</comment>
<dbReference type="Gene3D" id="3.30.750.24">
    <property type="entry name" value="STAS domain"/>
    <property type="match status" value="1"/>
</dbReference>
<evidence type="ECO:0000256" key="2">
    <source>
        <dbReference type="ARBA" id="ARBA00022692"/>
    </source>
</evidence>
<feature type="transmembrane region" description="Helical" evidence="5">
    <location>
        <begin position="167"/>
        <end position="192"/>
    </location>
</feature>
<feature type="domain" description="STAS" evidence="6">
    <location>
        <begin position="411"/>
        <end position="509"/>
    </location>
</feature>
<evidence type="ECO:0000313" key="7">
    <source>
        <dbReference type="EMBL" id="MDA0160022.1"/>
    </source>
</evidence>
<keyword evidence="8" id="KW-1185">Reference proteome</keyword>
<organism evidence="7 8">
    <name type="scientific">Solirubrobacter ginsenosidimutans</name>
    <dbReference type="NCBI Taxonomy" id="490573"/>
    <lineage>
        <taxon>Bacteria</taxon>
        <taxon>Bacillati</taxon>
        <taxon>Actinomycetota</taxon>
        <taxon>Thermoleophilia</taxon>
        <taxon>Solirubrobacterales</taxon>
        <taxon>Solirubrobacteraceae</taxon>
        <taxon>Solirubrobacter</taxon>
    </lineage>
</organism>
<feature type="transmembrane region" description="Helical" evidence="5">
    <location>
        <begin position="47"/>
        <end position="63"/>
    </location>
</feature>
<evidence type="ECO:0000256" key="1">
    <source>
        <dbReference type="ARBA" id="ARBA00004141"/>
    </source>
</evidence>
<comment type="caution">
    <text evidence="7">The sequence shown here is derived from an EMBL/GenBank/DDBJ whole genome shotgun (WGS) entry which is preliminary data.</text>
</comment>
<feature type="transmembrane region" description="Helical" evidence="5">
    <location>
        <begin position="96"/>
        <end position="119"/>
    </location>
</feature>
<feature type="transmembrane region" description="Helical" evidence="5">
    <location>
        <begin position="345"/>
        <end position="362"/>
    </location>
</feature>
<dbReference type="Pfam" id="PF00916">
    <property type="entry name" value="Sulfate_transp"/>
    <property type="match status" value="1"/>
</dbReference>